<comment type="caution">
    <text evidence="2">The sequence shown here is derived from an EMBL/GenBank/DDBJ whole genome shotgun (WGS) entry which is preliminary data.</text>
</comment>
<sequence length="325" mass="34153">MGKDIGGLHHVGLVVADMTAAIGAYRRLGFTLPPPAYPTLPTAPGEPAGPVGAANTHIHLRRNFVEIVAVVQDGQPIPDDAHLIPIKVPDDELPGLLTAVRGAAANLAACLGRFQGMHILILDSPDIDRAAARLDTAMVGHGGVHAIQRPIQTSGGTRMVPARYMEINSDDPGTPPGRLPEGRLGIAGNTAVDEQQQRPEHANGAIELIGCTLCVPDGALPEVVRRYEAYLGGTAHRNGPTATFHLDDATVTLVAASALPDLLPDERPPALPAFIGYTIAVHDIARTEHYLRAAAVPHTKPRPREILVPASEAFGAAITFRPSPG</sequence>
<dbReference type="Proteomes" id="UP001241758">
    <property type="component" value="Unassembled WGS sequence"/>
</dbReference>
<keyword evidence="3" id="KW-1185">Reference proteome</keyword>
<organism evidence="2 3">
    <name type="scientific">Actinoplanes sandaracinus</name>
    <dbReference type="NCBI Taxonomy" id="3045177"/>
    <lineage>
        <taxon>Bacteria</taxon>
        <taxon>Bacillati</taxon>
        <taxon>Actinomycetota</taxon>
        <taxon>Actinomycetes</taxon>
        <taxon>Micromonosporales</taxon>
        <taxon>Micromonosporaceae</taxon>
        <taxon>Actinoplanes</taxon>
    </lineage>
</organism>
<dbReference type="RefSeq" id="WP_282763884.1">
    <property type="nucleotide sequence ID" value="NZ_JASCTH010000021.1"/>
</dbReference>
<dbReference type="EMBL" id="JASCTH010000021">
    <property type="protein sequence ID" value="MDI6102806.1"/>
    <property type="molecule type" value="Genomic_DNA"/>
</dbReference>
<dbReference type="InterPro" id="IPR025870">
    <property type="entry name" value="Glyoxalase-like_dom"/>
</dbReference>
<reference evidence="2 3" key="1">
    <citation type="submission" date="2023-05" db="EMBL/GenBank/DDBJ databases">
        <title>Actinoplanes sp. NEAU-A12 genome sequencing.</title>
        <authorList>
            <person name="Wang Z.-S."/>
        </authorList>
    </citation>
    <scope>NUCLEOTIDE SEQUENCE [LARGE SCALE GENOMIC DNA]</scope>
    <source>
        <strain evidence="2 3">NEAU-A12</strain>
    </source>
</reference>
<name>A0ABT6WST4_9ACTN</name>
<evidence type="ECO:0000313" key="2">
    <source>
        <dbReference type="EMBL" id="MDI6102806.1"/>
    </source>
</evidence>
<dbReference type="Pfam" id="PF13468">
    <property type="entry name" value="Glyoxalase_3"/>
    <property type="match status" value="1"/>
</dbReference>
<dbReference type="InterPro" id="IPR029068">
    <property type="entry name" value="Glyas_Bleomycin-R_OHBP_Dase"/>
</dbReference>
<dbReference type="Gene3D" id="3.10.180.10">
    <property type="entry name" value="2,3-Dihydroxybiphenyl 1,2-Dioxygenase, domain 1"/>
    <property type="match status" value="1"/>
</dbReference>
<dbReference type="SUPFAM" id="SSF54593">
    <property type="entry name" value="Glyoxalase/Bleomycin resistance protein/Dihydroxybiphenyl dioxygenase"/>
    <property type="match status" value="1"/>
</dbReference>
<gene>
    <name evidence="2" type="ORF">QLQ12_29715</name>
</gene>
<protein>
    <submittedName>
        <fullName evidence="2">VOC family protein</fullName>
    </submittedName>
</protein>
<feature type="domain" description="Glyoxalase-like" evidence="1">
    <location>
        <begin position="8"/>
        <end position="228"/>
    </location>
</feature>
<evidence type="ECO:0000259" key="1">
    <source>
        <dbReference type="Pfam" id="PF13468"/>
    </source>
</evidence>
<accession>A0ABT6WST4</accession>
<proteinExistence type="predicted"/>
<evidence type="ECO:0000313" key="3">
    <source>
        <dbReference type="Proteomes" id="UP001241758"/>
    </source>
</evidence>